<dbReference type="EC" id="1.1.1.169" evidence="4"/>
<comment type="function">
    <text evidence="4">Catalyzes the NADPH-dependent reduction of ketopantoate into pantoic acid.</text>
</comment>
<dbReference type="InterPro" id="IPR051402">
    <property type="entry name" value="KPR-Related"/>
</dbReference>
<dbReference type="PANTHER" id="PTHR21708:SF26">
    <property type="entry name" value="2-DEHYDROPANTOATE 2-REDUCTASE"/>
    <property type="match status" value="1"/>
</dbReference>
<dbReference type="InterPro" id="IPR013332">
    <property type="entry name" value="KPR_N"/>
</dbReference>
<dbReference type="AlphaFoldDB" id="A0A1W2CC80"/>
<sequence length="348" mass="37580">MKGELNLISRIALMGAGSLGTTLGAFLSKAGYDIILVDAYKAHVDVLNETGAHIIGAIDEVIPVKACYADAMEGTFDLFIYMAKQTYNDVAIPQMLAHSHDKTIIVTCQNGLPEPGVAKYFPKERVMGAPIAWGGIFQGPGCTYLTVAPDKMFCTIGTYTGEHTSQLEEVAKILSAGNAVTVSDNLMGLRWCKLTLNACFSGVSTITGCNFGEIIQDPELMRLVAYIGRECVLTAKAGGVKMEPYHFGGEEYHFEEFYDFPGDDPDMKVITDAAVGYLMPAAPTIASMLQDIKRDLRCEVDGITGAVCDAGDAGGIDTPVNDQLRDMIKKIEAGKMPYERANAKLIKF</sequence>
<evidence type="ECO:0000256" key="3">
    <source>
        <dbReference type="ARBA" id="ARBA00023002"/>
    </source>
</evidence>
<dbReference type="Proteomes" id="UP000192790">
    <property type="component" value="Unassembled WGS sequence"/>
</dbReference>
<dbReference type="Pfam" id="PF08546">
    <property type="entry name" value="ApbA_C"/>
    <property type="match status" value="1"/>
</dbReference>
<protein>
    <recommendedName>
        <fullName evidence="4">2-dehydropantoate 2-reductase</fullName>
        <ecNumber evidence="4">1.1.1.169</ecNumber>
    </recommendedName>
    <alternativeName>
        <fullName evidence="4">Ketopantoate reductase</fullName>
    </alternativeName>
</protein>
<gene>
    <name evidence="7" type="ORF">SAMN02745168_2738</name>
</gene>
<dbReference type="GO" id="GO:0015940">
    <property type="term" value="P:pantothenate biosynthetic process"/>
    <property type="evidence" value="ECO:0007669"/>
    <property type="project" value="UniProtKB-UniPathway"/>
</dbReference>
<dbReference type="GO" id="GO:0008677">
    <property type="term" value="F:2-dehydropantoate 2-reductase activity"/>
    <property type="evidence" value="ECO:0007669"/>
    <property type="project" value="UniProtKB-EC"/>
</dbReference>
<dbReference type="SUPFAM" id="SSF51735">
    <property type="entry name" value="NAD(P)-binding Rossmann-fold domains"/>
    <property type="match status" value="1"/>
</dbReference>
<evidence type="ECO:0000259" key="6">
    <source>
        <dbReference type="Pfam" id="PF08546"/>
    </source>
</evidence>
<dbReference type="InterPro" id="IPR013752">
    <property type="entry name" value="KPA_reductase"/>
</dbReference>
<dbReference type="GO" id="GO:0005737">
    <property type="term" value="C:cytoplasm"/>
    <property type="evidence" value="ECO:0007669"/>
    <property type="project" value="TreeGrafter"/>
</dbReference>
<dbReference type="PANTHER" id="PTHR21708">
    <property type="entry name" value="PROBABLE 2-DEHYDROPANTOATE 2-REDUCTASE"/>
    <property type="match status" value="1"/>
</dbReference>
<keyword evidence="2 4" id="KW-0521">NADP</keyword>
<organism evidence="7 8">
    <name type="scientific">Papillibacter cinnamivorans DSM 12816</name>
    <dbReference type="NCBI Taxonomy" id="1122930"/>
    <lineage>
        <taxon>Bacteria</taxon>
        <taxon>Bacillati</taxon>
        <taxon>Bacillota</taxon>
        <taxon>Clostridia</taxon>
        <taxon>Eubacteriales</taxon>
        <taxon>Oscillospiraceae</taxon>
        <taxon>Papillibacter</taxon>
    </lineage>
</organism>
<dbReference type="InterPro" id="IPR013328">
    <property type="entry name" value="6PGD_dom2"/>
</dbReference>
<keyword evidence="8" id="KW-1185">Reference proteome</keyword>
<name>A0A1W2CC80_9FIRM</name>
<dbReference type="SUPFAM" id="SSF48179">
    <property type="entry name" value="6-phosphogluconate dehydrogenase C-terminal domain-like"/>
    <property type="match status" value="1"/>
</dbReference>
<dbReference type="Gene3D" id="3.40.50.720">
    <property type="entry name" value="NAD(P)-binding Rossmann-like Domain"/>
    <property type="match status" value="1"/>
</dbReference>
<keyword evidence="3 4" id="KW-0560">Oxidoreductase</keyword>
<comment type="similarity">
    <text evidence="1 4">Belongs to the ketopantoate reductase family.</text>
</comment>
<accession>A0A1W2CC80</accession>
<dbReference type="EMBL" id="FWXW01000009">
    <property type="protein sequence ID" value="SMC82731.1"/>
    <property type="molecule type" value="Genomic_DNA"/>
</dbReference>
<feature type="domain" description="Ketopantoate reductase C-terminal" evidence="6">
    <location>
        <begin position="185"/>
        <end position="332"/>
    </location>
</feature>
<comment type="pathway">
    <text evidence="4">Cofactor biosynthesis; (R)-pantothenate biosynthesis; (R)-pantoate from 3-methyl-2-oxobutanoate: step 2/2.</text>
</comment>
<proteinExistence type="inferred from homology"/>
<keyword evidence="4" id="KW-0566">Pantothenate biosynthesis</keyword>
<dbReference type="STRING" id="1122930.SAMN02745168_2738"/>
<feature type="domain" description="Ketopantoate reductase N-terminal" evidence="5">
    <location>
        <begin position="11"/>
        <end position="146"/>
    </location>
</feature>
<reference evidence="7 8" key="1">
    <citation type="submission" date="2017-04" db="EMBL/GenBank/DDBJ databases">
        <authorList>
            <person name="Afonso C.L."/>
            <person name="Miller P.J."/>
            <person name="Scott M.A."/>
            <person name="Spackman E."/>
            <person name="Goraichik I."/>
            <person name="Dimitrov K.M."/>
            <person name="Suarez D.L."/>
            <person name="Swayne D.E."/>
        </authorList>
    </citation>
    <scope>NUCLEOTIDE SEQUENCE [LARGE SCALE GENOMIC DNA]</scope>
    <source>
        <strain evidence="7 8">DSM 12816</strain>
    </source>
</reference>
<dbReference type="UniPathway" id="UPA00028">
    <property type="reaction ID" value="UER00004"/>
</dbReference>
<evidence type="ECO:0000256" key="4">
    <source>
        <dbReference type="RuleBase" id="RU362068"/>
    </source>
</evidence>
<dbReference type="Gene3D" id="1.10.1040.10">
    <property type="entry name" value="N-(1-d-carboxylethyl)-l-norvaline Dehydrogenase, domain 2"/>
    <property type="match status" value="1"/>
</dbReference>
<evidence type="ECO:0000256" key="1">
    <source>
        <dbReference type="ARBA" id="ARBA00007870"/>
    </source>
</evidence>
<dbReference type="InterPro" id="IPR008927">
    <property type="entry name" value="6-PGluconate_DH-like_C_sf"/>
</dbReference>
<evidence type="ECO:0000259" key="5">
    <source>
        <dbReference type="Pfam" id="PF02558"/>
    </source>
</evidence>
<dbReference type="InterPro" id="IPR036291">
    <property type="entry name" value="NAD(P)-bd_dom_sf"/>
</dbReference>
<evidence type="ECO:0000256" key="2">
    <source>
        <dbReference type="ARBA" id="ARBA00022857"/>
    </source>
</evidence>
<evidence type="ECO:0000313" key="7">
    <source>
        <dbReference type="EMBL" id="SMC82731.1"/>
    </source>
</evidence>
<dbReference type="NCBIfam" id="TIGR00745">
    <property type="entry name" value="apbA_panE"/>
    <property type="match status" value="1"/>
</dbReference>
<comment type="catalytic activity">
    <reaction evidence="4">
        <text>(R)-pantoate + NADP(+) = 2-dehydropantoate + NADPH + H(+)</text>
        <dbReference type="Rhea" id="RHEA:16233"/>
        <dbReference type="ChEBI" id="CHEBI:11561"/>
        <dbReference type="ChEBI" id="CHEBI:15378"/>
        <dbReference type="ChEBI" id="CHEBI:15980"/>
        <dbReference type="ChEBI" id="CHEBI:57783"/>
        <dbReference type="ChEBI" id="CHEBI:58349"/>
        <dbReference type="EC" id="1.1.1.169"/>
    </reaction>
</comment>
<evidence type="ECO:0000313" key="8">
    <source>
        <dbReference type="Proteomes" id="UP000192790"/>
    </source>
</evidence>
<dbReference type="Pfam" id="PF02558">
    <property type="entry name" value="ApbA"/>
    <property type="match status" value="1"/>
</dbReference>
<dbReference type="InterPro" id="IPR003710">
    <property type="entry name" value="ApbA"/>
</dbReference>